<dbReference type="SMART" id="SM00487">
    <property type="entry name" value="DEXDc"/>
    <property type="match status" value="1"/>
</dbReference>
<accession>A0ABY5PBK4</accession>
<dbReference type="PANTHER" id="PTHR47396:SF1">
    <property type="entry name" value="ATP-DEPENDENT HELICASE IRC3-RELATED"/>
    <property type="match status" value="1"/>
</dbReference>
<dbReference type="SUPFAM" id="SSF52540">
    <property type="entry name" value="P-loop containing nucleoside triphosphate hydrolases"/>
    <property type="match status" value="2"/>
</dbReference>
<gene>
    <name evidence="2" type="ORF">LRS13_15165</name>
</gene>
<dbReference type="SMART" id="SM00382">
    <property type="entry name" value="AAA"/>
    <property type="match status" value="1"/>
</dbReference>
<dbReference type="EMBL" id="CP088295">
    <property type="protein sequence ID" value="UUY02053.1"/>
    <property type="molecule type" value="Genomic_DNA"/>
</dbReference>
<dbReference type="InterPro" id="IPR014001">
    <property type="entry name" value="Helicase_ATP-bd"/>
</dbReference>
<organism evidence="2 3">
    <name type="scientific">Svornostia abyssi</name>
    <dbReference type="NCBI Taxonomy" id="2898438"/>
    <lineage>
        <taxon>Bacteria</taxon>
        <taxon>Bacillati</taxon>
        <taxon>Actinomycetota</taxon>
        <taxon>Thermoleophilia</taxon>
        <taxon>Solirubrobacterales</taxon>
        <taxon>Baekduiaceae</taxon>
        <taxon>Svornostia</taxon>
    </lineage>
</organism>
<dbReference type="CDD" id="cd18785">
    <property type="entry name" value="SF2_C"/>
    <property type="match status" value="1"/>
</dbReference>
<dbReference type="PANTHER" id="PTHR47396">
    <property type="entry name" value="TYPE I RESTRICTION ENZYME ECOKI R PROTEIN"/>
    <property type="match status" value="1"/>
</dbReference>
<dbReference type="Gene3D" id="3.40.50.300">
    <property type="entry name" value="P-loop containing nucleotide triphosphate hydrolases"/>
    <property type="match status" value="1"/>
</dbReference>
<dbReference type="Pfam" id="PF04851">
    <property type="entry name" value="ResIII"/>
    <property type="match status" value="1"/>
</dbReference>
<dbReference type="InterPro" id="IPR050742">
    <property type="entry name" value="Helicase_Restrict-Modif_Enz"/>
</dbReference>
<evidence type="ECO:0000313" key="2">
    <source>
        <dbReference type="EMBL" id="UUY02053.1"/>
    </source>
</evidence>
<dbReference type="RefSeq" id="WP_353862589.1">
    <property type="nucleotide sequence ID" value="NZ_CP088295.1"/>
</dbReference>
<evidence type="ECO:0000313" key="3">
    <source>
        <dbReference type="Proteomes" id="UP001058860"/>
    </source>
</evidence>
<dbReference type="Proteomes" id="UP001058860">
    <property type="component" value="Chromosome"/>
</dbReference>
<keyword evidence="2" id="KW-0378">Hydrolase</keyword>
<feature type="domain" description="Helicase ATP-binding" evidence="1">
    <location>
        <begin position="24"/>
        <end position="253"/>
    </location>
</feature>
<dbReference type="InterPro" id="IPR003593">
    <property type="entry name" value="AAA+_ATPase"/>
</dbReference>
<protein>
    <submittedName>
        <fullName evidence="2">DEAD/DEAH box helicase family protein</fullName>
    </submittedName>
</protein>
<keyword evidence="2" id="KW-0347">Helicase</keyword>
<dbReference type="PROSITE" id="PS51192">
    <property type="entry name" value="HELICASE_ATP_BIND_1"/>
    <property type="match status" value="1"/>
</dbReference>
<reference evidence="3" key="1">
    <citation type="submission" date="2021-11" db="EMBL/GenBank/DDBJ databases">
        <title>Cultivation dependent microbiological survey of springs from the worlds oldest radium mine currently devoted to the extraction of radon-saturated water.</title>
        <authorList>
            <person name="Kapinusova G."/>
            <person name="Smrhova T."/>
            <person name="Strejcek M."/>
            <person name="Suman J."/>
            <person name="Jani K."/>
            <person name="Pajer P."/>
            <person name="Uhlik O."/>
        </authorList>
    </citation>
    <scope>NUCLEOTIDE SEQUENCE [LARGE SCALE GENOMIC DNA]</scope>
    <source>
        <strain evidence="3">J379</strain>
    </source>
</reference>
<evidence type="ECO:0000259" key="1">
    <source>
        <dbReference type="PROSITE" id="PS51192"/>
    </source>
</evidence>
<dbReference type="GO" id="GO:0004386">
    <property type="term" value="F:helicase activity"/>
    <property type="evidence" value="ECO:0007669"/>
    <property type="project" value="UniProtKB-KW"/>
</dbReference>
<dbReference type="InterPro" id="IPR027417">
    <property type="entry name" value="P-loop_NTPase"/>
</dbReference>
<proteinExistence type="predicted"/>
<keyword evidence="2" id="KW-0547">Nucleotide-binding</keyword>
<keyword evidence="3" id="KW-1185">Reference proteome</keyword>
<name>A0ABY5PBK4_9ACTN</name>
<sequence length="969" mass="103611">MPDRLRFTGTWRHYQELALEAFDRDVAAGRTRTHIVAPPGSGKTVLGLEIIARLGAPALVLAPTATIQTQWPKALGAFSHPDGAMSVAGTEVGAQITCLTYQALCRLDDPGAALRDLARTRWAAERAAATHTTPETVLAEAETWTGAAAQRRDREQARLVAAIKKAVARGEHPELELADLLASGARARIDALRAAGVRTVVLDECHHLCGLWGYLVRAAVAALGDVHLVGLTATPPDELTADEHDLYDELLGPVDFSVPTPAVVKDGFLAPYQELAWFTEPLASERDWLAEHDVRFAELITALHDDVESPLSFPQWVMARMRDRGRDDGAAEIPWERFQRRRPALARAGIRFLASADMPIPPGAPRGEAYARAPDLEDWLVLLEDYALRRLAADPSAAATERYDAIAAALRELGFQLTRRGMRRGTSQVDRLLTTSAAKPLAAVEVLGAESDARGPDLRALVLCDAESAPRRGASDLSGVLDPGAGTAVRVLQAMADDLRTAPLRPLLVSGRGVRCNAHGADTLLQALQATAGDALSGWRAEPDDEGLVRLLADPPGWTSRRWVALATRLLHDGATQAIVGTRALLGEGWDAPAVNCLVDLTVATTGVTVRQMRGRSLRLDPARPEKIASNWDVVCVAPGLARGEADYQRFVRRHLHLLAPAEDGAIEAGPSHVHPLLSAFGAPPADAFTAINAACAQRAADHDTARERWRIGEPYAAREVATAVVRRRTVSPGRALSPEAALPPDLGAPVDQTAPIAAAAVSALCAVAVGIAVSPIGLALLAGVPAAGVWAGARLRGADRAYPVAAPLDLIAHAIAEAYVALGELRPEAAASLDLEPRASGHVRCALTAADPDEARRFAAALDQVLGAVETPRYVISRWVADPGRSPVHRLADGLRGRTAFGVRWHPVPDDLGTHKRRATAFHDAWTRWVGPSSLLFTQGSNEEARAIRAQAAAQEPDHETLIREVWM</sequence>
<dbReference type="InterPro" id="IPR006935">
    <property type="entry name" value="Helicase/UvrB_N"/>
</dbReference>
<keyword evidence="2" id="KW-0067">ATP-binding</keyword>